<proteinExistence type="predicted"/>
<name>A0A5C6E498_9BACT</name>
<organism evidence="2 3">
    <name type="scientific">Rubripirellula tenax</name>
    <dbReference type="NCBI Taxonomy" id="2528015"/>
    <lineage>
        <taxon>Bacteria</taxon>
        <taxon>Pseudomonadati</taxon>
        <taxon>Planctomycetota</taxon>
        <taxon>Planctomycetia</taxon>
        <taxon>Pirellulales</taxon>
        <taxon>Pirellulaceae</taxon>
        <taxon>Rubripirellula</taxon>
    </lineage>
</organism>
<dbReference type="EMBL" id="SJPW01000016">
    <property type="protein sequence ID" value="TWU43640.1"/>
    <property type="molecule type" value="Genomic_DNA"/>
</dbReference>
<dbReference type="Proteomes" id="UP000318288">
    <property type="component" value="Unassembled WGS sequence"/>
</dbReference>
<accession>A0A5C6E498</accession>
<evidence type="ECO:0000256" key="1">
    <source>
        <dbReference type="SAM" id="MobiDB-lite"/>
    </source>
</evidence>
<keyword evidence="3" id="KW-1185">Reference proteome</keyword>
<comment type="caution">
    <text evidence="2">The sequence shown here is derived from an EMBL/GenBank/DDBJ whole genome shotgun (WGS) entry which is preliminary data.</text>
</comment>
<feature type="compositionally biased region" description="Low complexity" evidence="1">
    <location>
        <begin position="59"/>
        <end position="73"/>
    </location>
</feature>
<protein>
    <submittedName>
        <fullName evidence="2">Uncharacterized protein</fullName>
    </submittedName>
</protein>
<gene>
    <name evidence="2" type="ORF">Poly51_62510</name>
</gene>
<dbReference type="RefSeq" id="WP_146462569.1">
    <property type="nucleotide sequence ID" value="NZ_SJPW01000016.1"/>
</dbReference>
<reference evidence="2 3" key="1">
    <citation type="submission" date="2019-02" db="EMBL/GenBank/DDBJ databases">
        <title>Deep-cultivation of Planctomycetes and their phenomic and genomic characterization uncovers novel biology.</title>
        <authorList>
            <person name="Wiegand S."/>
            <person name="Jogler M."/>
            <person name="Boedeker C."/>
            <person name="Pinto D."/>
            <person name="Vollmers J."/>
            <person name="Rivas-Marin E."/>
            <person name="Kohn T."/>
            <person name="Peeters S.H."/>
            <person name="Heuer A."/>
            <person name="Rast P."/>
            <person name="Oberbeckmann S."/>
            <person name="Bunk B."/>
            <person name="Jeske O."/>
            <person name="Meyerdierks A."/>
            <person name="Storesund J.E."/>
            <person name="Kallscheuer N."/>
            <person name="Luecker S."/>
            <person name="Lage O.M."/>
            <person name="Pohl T."/>
            <person name="Merkel B.J."/>
            <person name="Hornburger P."/>
            <person name="Mueller R.-W."/>
            <person name="Bruemmer F."/>
            <person name="Labrenz M."/>
            <person name="Spormann A.M."/>
            <person name="Op Den Camp H."/>
            <person name="Overmann J."/>
            <person name="Amann R."/>
            <person name="Jetten M.S.M."/>
            <person name="Mascher T."/>
            <person name="Medema M.H."/>
            <person name="Devos D.P."/>
            <person name="Kaster A.-K."/>
            <person name="Ovreas L."/>
            <person name="Rohde M."/>
            <person name="Galperin M.Y."/>
            <person name="Jogler C."/>
        </authorList>
    </citation>
    <scope>NUCLEOTIDE SEQUENCE [LARGE SCALE GENOMIC DNA]</scope>
    <source>
        <strain evidence="2 3">Poly51</strain>
    </source>
</reference>
<dbReference type="AlphaFoldDB" id="A0A5C6E498"/>
<feature type="region of interest" description="Disordered" evidence="1">
    <location>
        <begin position="59"/>
        <end position="84"/>
    </location>
</feature>
<sequence>MKIVVALVLLFVGSMVGIYYASNYVMGGVESGLPGGGNNLYADYHDGNMFADFFSGTGSSAGSVTTGATASASMGEVSSNPFIE</sequence>
<dbReference type="OrthoDB" id="9981835at2"/>
<evidence type="ECO:0000313" key="3">
    <source>
        <dbReference type="Proteomes" id="UP000318288"/>
    </source>
</evidence>
<evidence type="ECO:0000313" key="2">
    <source>
        <dbReference type="EMBL" id="TWU43640.1"/>
    </source>
</evidence>